<dbReference type="GO" id="GO:0005737">
    <property type="term" value="C:cytoplasm"/>
    <property type="evidence" value="ECO:0007669"/>
    <property type="project" value="TreeGrafter"/>
</dbReference>
<dbReference type="Gene3D" id="3.90.1740.10">
    <property type="entry name" value="2',3'-cyclic nucleotide 3'-phosphodiesterase superfamily"/>
    <property type="match status" value="1"/>
</dbReference>
<accession>A0A9J6GRY3</accession>
<dbReference type="PANTHER" id="PTHR10156">
    <property type="entry name" value="2',3'-CYCLIC-NUCLEOTIDE 3'-PHOSPHODIESTERASE"/>
    <property type="match status" value="1"/>
</dbReference>
<dbReference type="GO" id="GO:0009214">
    <property type="term" value="P:cyclic nucleotide catabolic process"/>
    <property type="evidence" value="ECO:0007669"/>
    <property type="project" value="InterPro"/>
</dbReference>
<evidence type="ECO:0000256" key="1">
    <source>
        <dbReference type="SAM" id="MobiDB-lite"/>
    </source>
</evidence>
<reference evidence="2 3" key="1">
    <citation type="journal article" date="2020" name="Cell">
        <title>Large-Scale Comparative Analyses of Tick Genomes Elucidate Their Genetic Diversity and Vector Capacities.</title>
        <authorList>
            <consortium name="Tick Genome and Microbiome Consortium (TIGMIC)"/>
            <person name="Jia N."/>
            <person name="Wang J."/>
            <person name="Shi W."/>
            <person name="Du L."/>
            <person name="Sun Y."/>
            <person name="Zhan W."/>
            <person name="Jiang J.F."/>
            <person name="Wang Q."/>
            <person name="Zhang B."/>
            <person name="Ji P."/>
            <person name="Bell-Sakyi L."/>
            <person name="Cui X.M."/>
            <person name="Yuan T.T."/>
            <person name="Jiang B.G."/>
            <person name="Yang W.F."/>
            <person name="Lam T.T."/>
            <person name="Chang Q.C."/>
            <person name="Ding S.J."/>
            <person name="Wang X.J."/>
            <person name="Zhu J.G."/>
            <person name="Ruan X.D."/>
            <person name="Zhao L."/>
            <person name="Wei J.T."/>
            <person name="Ye R.Z."/>
            <person name="Que T.C."/>
            <person name="Du C.H."/>
            <person name="Zhou Y.H."/>
            <person name="Cheng J.X."/>
            <person name="Dai P.F."/>
            <person name="Guo W.B."/>
            <person name="Han X.H."/>
            <person name="Huang E.J."/>
            <person name="Li L.F."/>
            <person name="Wei W."/>
            <person name="Gao Y.C."/>
            <person name="Liu J.Z."/>
            <person name="Shao H.Z."/>
            <person name="Wang X."/>
            <person name="Wang C.C."/>
            <person name="Yang T.C."/>
            <person name="Huo Q.B."/>
            <person name="Li W."/>
            <person name="Chen H.Y."/>
            <person name="Chen S.E."/>
            <person name="Zhou L.G."/>
            <person name="Ni X.B."/>
            <person name="Tian J.H."/>
            <person name="Sheng Y."/>
            <person name="Liu T."/>
            <person name="Pan Y.S."/>
            <person name="Xia L.Y."/>
            <person name="Li J."/>
            <person name="Zhao F."/>
            <person name="Cao W.C."/>
        </authorList>
    </citation>
    <scope>NUCLEOTIDE SEQUENCE [LARGE SCALE GENOMIC DNA]</scope>
    <source>
        <strain evidence="2">HaeL-2018</strain>
    </source>
</reference>
<proteinExistence type="predicted"/>
<dbReference type="OrthoDB" id="3231855at2759"/>
<organism evidence="2 3">
    <name type="scientific">Haemaphysalis longicornis</name>
    <name type="common">Bush tick</name>
    <dbReference type="NCBI Taxonomy" id="44386"/>
    <lineage>
        <taxon>Eukaryota</taxon>
        <taxon>Metazoa</taxon>
        <taxon>Ecdysozoa</taxon>
        <taxon>Arthropoda</taxon>
        <taxon>Chelicerata</taxon>
        <taxon>Arachnida</taxon>
        <taxon>Acari</taxon>
        <taxon>Parasitiformes</taxon>
        <taxon>Ixodida</taxon>
        <taxon>Ixodoidea</taxon>
        <taxon>Ixodidae</taxon>
        <taxon>Haemaphysalinae</taxon>
        <taxon>Haemaphysalis</taxon>
    </lineage>
</organism>
<dbReference type="Proteomes" id="UP000821853">
    <property type="component" value="Unassembled WGS sequence"/>
</dbReference>
<dbReference type="VEuPathDB" id="VectorBase:HLOH_061254"/>
<dbReference type="GO" id="GO:0016020">
    <property type="term" value="C:membrane"/>
    <property type="evidence" value="ECO:0007669"/>
    <property type="project" value="InterPro"/>
</dbReference>
<protein>
    <recommendedName>
        <fullName evidence="4">2',3'-cyclic-nucleotide 3'-phosphodiesterase</fullName>
    </recommendedName>
</protein>
<name>A0A9J6GRY3_HAELO</name>
<dbReference type="GO" id="GO:0004113">
    <property type="term" value="F:2',3'-cyclic-nucleotide 3'-phosphodiesterase activity"/>
    <property type="evidence" value="ECO:0007669"/>
    <property type="project" value="InterPro"/>
</dbReference>
<dbReference type="SUPFAM" id="SSF52540">
    <property type="entry name" value="P-loop containing nucleoside triphosphate hydrolases"/>
    <property type="match status" value="1"/>
</dbReference>
<evidence type="ECO:0008006" key="4">
    <source>
        <dbReference type="Google" id="ProtNLM"/>
    </source>
</evidence>
<evidence type="ECO:0000313" key="2">
    <source>
        <dbReference type="EMBL" id="KAH9377263.1"/>
    </source>
</evidence>
<dbReference type="InterPro" id="IPR027417">
    <property type="entry name" value="P-loop_NTPase"/>
</dbReference>
<keyword evidence="3" id="KW-1185">Reference proteome</keyword>
<evidence type="ECO:0000313" key="3">
    <source>
        <dbReference type="Proteomes" id="UP000821853"/>
    </source>
</evidence>
<dbReference type="InterPro" id="IPR008431">
    <property type="entry name" value="CNPase"/>
</dbReference>
<gene>
    <name evidence="2" type="ORF">HPB48_006932</name>
</gene>
<dbReference type="EMBL" id="JABSTR010000008">
    <property type="protein sequence ID" value="KAH9377263.1"/>
    <property type="molecule type" value="Genomic_DNA"/>
</dbReference>
<dbReference type="PANTHER" id="PTHR10156:SF0">
    <property type="entry name" value="2',3'-CYCLIC-NUCLEOTIDE 3'-PHOSPHODIESTERASE"/>
    <property type="match status" value="1"/>
</dbReference>
<comment type="caution">
    <text evidence="2">The sequence shown here is derived from an EMBL/GenBank/DDBJ whole genome shotgun (WGS) entry which is preliminary data.</text>
</comment>
<dbReference type="AlphaFoldDB" id="A0A9J6GRY3"/>
<sequence length="575" mass="63813">MAPVLFMTAQRSRALSMHARDFTIIHCHMREPQGGADGDARRDAEASGKTVFTCDLDVLDVVDFPCLVDDETLEFLRSHGRIFFLSRGPPGTGKGTVASELHRLYPESRIYWSDKLFLSPMAPERTKETVKQSHELCQSKIEEFMKESVPVIINRNTNMSVWEISPYLFLAAKYGYTTIILNIDKNLEFKPHVLAITNSKGLNQEYMQNRLKQFEQVYPFATGWCPRPRDAAKLLGRYRKLAAKLAAAENGKWLAAHFGSIMFISWQWWASGNLLPIKHTQIFPFCLARICQFGWRKQDKEYFHSEPVAKAYGSKDTITILGYAVLNELVVAVVHLSEAQTVLAAGNSEGPPLLNALDDDDDDEVLASAFGSRVNVQECDEVRCVLDLDDVAMPGEESADEEEPLEEVPAYSELPPSPQVSFIVLGFTGEPMLYSGAVRIAALVSADNWRDAAAADVGGVKVYGESYNHCIVLDEKQSRWTPSLRGTTSLTQHDRHRVQLPSIMLQGDDSRTGANHHAIQPPSVMLQGEVVKTGMKHHAVQVPSVSTQGEDTTTGADRHVAQPPLTPSTGVLTSE</sequence>
<dbReference type="Gene3D" id="3.40.50.300">
    <property type="entry name" value="P-loop containing nucleotide triphosphate hydrolases"/>
    <property type="match status" value="1"/>
</dbReference>
<feature type="compositionally biased region" description="Polar residues" evidence="1">
    <location>
        <begin position="543"/>
        <end position="555"/>
    </location>
</feature>
<feature type="region of interest" description="Disordered" evidence="1">
    <location>
        <begin position="542"/>
        <end position="575"/>
    </location>
</feature>